<dbReference type="EMBL" id="JAKNHJ010000004">
    <property type="protein sequence ID" value="MCG4617361.1"/>
    <property type="molecule type" value="Genomic_DNA"/>
</dbReference>
<keyword evidence="1" id="KW-1133">Transmembrane helix</keyword>
<evidence type="ECO:0000256" key="1">
    <source>
        <dbReference type="SAM" id="Phobius"/>
    </source>
</evidence>
<accession>A0AAJ1EXM1</accession>
<feature type="transmembrane region" description="Helical" evidence="1">
    <location>
        <begin position="48"/>
        <end position="72"/>
    </location>
</feature>
<feature type="transmembrane region" description="Helical" evidence="1">
    <location>
        <begin position="183"/>
        <end position="207"/>
    </location>
</feature>
<evidence type="ECO:0000313" key="3">
    <source>
        <dbReference type="Proteomes" id="UP001200537"/>
    </source>
</evidence>
<name>A0AAJ1EXM1_9ACTO</name>
<feature type="transmembrane region" description="Helical" evidence="1">
    <location>
        <begin position="145"/>
        <end position="171"/>
    </location>
</feature>
<keyword evidence="1" id="KW-0472">Membrane</keyword>
<feature type="transmembrane region" description="Helical" evidence="1">
    <location>
        <begin position="251"/>
        <end position="272"/>
    </location>
</feature>
<feature type="transmembrane region" description="Helical" evidence="1">
    <location>
        <begin position="99"/>
        <end position="125"/>
    </location>
</feature>
<organism evidence="2 3">
    <name type="scientific">Varibaculum cambriense</name>
    <dbReference type="NCBI Taxonomy" id="184870"/>
    <lineage>
        <taxon>Bacteria</taxon>
        <taxon>Bacillati</taxon>
        <taxon>Actinomycetota</taxon>
        <taxon>Actinomycetes</taxon>
        <taxon>Actinomycetales</taxon>
        <taxon>Actinomycetaceae</taxon>
        <taxon>Varibaculum</taxon>
    </lineage>
</organism>
<feature type="transmembrane region" description="Helical" evidence="1">
    <location>
        <begin position="21"/>
        <end position="42"/>
    </location>
</feature>
<dbReference type="RefSeq" id="WP_238127613.1">
    <property type="nucleotide sequence ID" value="NZ_JAKNHJ010000004.1"/>
</dbReference>
<sequence>MITKIMKHDFLALRKPLGITIGLTLLTAILSAIAVSILRNSVAVGSTIFLLAFLGMLAAYLVYSIILLVHYYRSMYGKTGYFTMSIPARPTELFWAKSLFNLLALGLFTLVVFCGGFLLVTALFFEDASGNALTYFFTTLQTWQVAFLIIMAMLLSSISSVFFCQFIVTAGNRRPFLDRFGKIGGPILVAVLVYVGMQIIGFLLMLLPGQLVFFAPDAPFISLDWDGILFTIFGPIDPSESNPVKPPSISIWWLLGTGVLTVVAGYLTALFLKKGTSLR</sequence>
<keyword evidence="1" id="KW-0812">Transmembrane</keyword>
<gene>
    <name evidence="2" type="ORF">L0M99_02450</name>
</gene>
<dbReference type="AlphaFoldDB" id="A0AAJ1EXM1"/>
<dbReference type="Proteomes" id="UP001200537">
    <property type="component" value="Unassembled WGS sequence"/>
</dbReference>
<proteinExistence type="predicted"/>
<evidence type="ECO:0000313" key="2">
    <source>
        <dbReference type="EMBL" id="MCG4617361.1"/>
    </source>
</evidence>
<protein>
    <submittedName>
        <fullName evidence="2">Uncharacterized protein</fullName>
    </submittedName>
</protein>
<reference evidence="2" key="1">
    <citation type="submission" date="2022-01" db="EMBL/GenBank/DDBJ databases">
        <title>Collection of gut derived symbiotic bacterial strains cultured from healthy donors.</title>
        <authorList>
            <person name="Lin H."/>
            <person name="Kohout C."/>
            <person name="Waligurski E."/>
            <person name="Pamer E.G."/>
        </authorList>
    </citation>
    <scope>NUCLEOTIDE SEQUENCE</scope>
    <source>
        <strain evidence="2">DFI.7.46</strain>
    </source>
</reference>
<comment type="caution">
    <text evidence="2">The sequence shown here is derived from an EMBL/GenBank/DDBJ whole genome shotgun (WGS) entry which is preliminary data.</text>
</comment>